<evidence type="ECO:0000256" key="4">
    <source>
        <dbReference type="RuleBase" id="RU364078"/>
    </source>
</evidence>
<dbReference type="SUPFAM" id="SSF102645">
    <property type="entry name" value="CoaB-like"/>
    <property type="match status" value="1"/>
</dbReference>
<dbReference type="Proteomes" id="UP000249557">
    <property type="component" value="Unassembled WGS sequence"/>
</dbReference>
<dbReference type="GO" id="GO:0004632">
    <property type="term" value="F:phosphopantothenate--cysteine ligase activity"/>
    <property type="evidence" value="ECO:0007669"/>
    <property type="project" value="UniProtKB-UniRule"/>
</dbReference>
<dbReference type="AlphaFoldDB" id="A0A2W5A4Q1"/>
<protein>
    <recommendedName>
        <fullName evidence="3">Coenzyme A biosynthesis bifunctional protein CoaBC</fullName>
    </recommendedName>
    <alternativeName>
        <fullName evidence="3">DNA/pantothenate metabolism flavoprotein</fullName>
    </alternativeName>
    <alternativeName>
        <fullName evidence="3">Phosphopantothenoylcysteine synthetase/decarboxylase</fullName>
        <shortName evidence="3">PPCS-PPCDC</shortName>
    </alternativeName>
    <domain>
        <recommendedName>
            <fullName evidence="3">Phosphopantothenoylcysteine decarboxylase</fullName>
            <shortName evidence="3">PPC decarboxylase</shortName>
            <shortName evidence="3">PPC-DC</shortName>
            <ecNumber evidence="3">4.1.1.36</ecNumber>
        </recommendedName>
        <alternativeName>
            <fullName evidence="3">CoaC</fullName>
        </alternativeName>
    </domain>
    <domain>
        <recommendedName>
            <fullName evidence="3">Phosphopantothenate--cysteine ligase</fullName>
            <ecNumber evidence="3">6.3.2.5</ecNumber>
        </recommendedName>
        <alternativeName>
            <fullName evidence="3">CoaB</fullName>
        </alternativeName>
        <alternativeName>
            <fullName evidence="3">Phosphopantothenoylcysteine synthetase</fullName>
            <shortName evidence="3">PPC synthetase</shortName>
            <shortName evidence="3">PPC-S</shortName>
        </alternativeName>
    </domain>
</protein>
<dbReference type="PANTHER" id="PTHR14359:SF6">
    <property type="entry name" value="PHOSPHOPANTOTHENOYLCYSTEINE DECARBOXYLASE"/>
    <property type="match status" value="1"/>
</dbReference>
<comment type="similarity">
    <text evidence="3 4">In the C-terminal section; belongs to the PPC synthetase family.</text>
</comment>
<gene>
    <name evidence="3 7" type="primary">coaBC</name>
    <name evidence="7" type="ORF">DI626_04040</name>
</gene>
<dbReference type="Gene3D" id="3.40.50.1950">
    <property type="entry name" value="Flavin prenyltransferase-like"/>
    <property type="match status" value="1"/>
</dbReference>
<comment type="caution">
    <text evidence="3">Lacks conserved residue(s) required for the propagation of feature annotation.</text>
</comment>
<feature type="domain" description="Flavoprotein" evidence="5">
    <location>
        <begin position="5"/>
        <end position="175"/>
    </location>
</feature>
<comment type="catalytic activity">
    <reaction evidence="3 4">
        <text>N-[(R)-4-phosphopantothenoyl]-L-cysteine + H(+) = (R)-4'-phosphopantetheine + CO2</text>
        <dbReference type="Rhea" id="RHEA:16793"/>
        <dbReference type="ChEBI" id="CHEBI:15378"/>
        <dbReference type="ChEBI" id="CHEBI:16526"/>
        <dbReference type="ChEBI" id="CHEBI:59458"/>
        <dbReference type="ChEBI" id="CHEBI:61723"/>
        <dbReference type="EC" id="4.1.1.36"/>
    </reaction>
</comment>
<comment type="cofactor">
    <cofactor evidence="3">
        <name>FMN</name>
        <dbReference type="ChEBI" id="CHEBI:58210"/>
    </cofactor>
    <text evidence="3">Binds 1 FMN per subunit.</text>
</comment>
<keyword evidence="3 4" id="KW-0436">Ligase</keyword>
<evidence type="ECO:0000256" key="2">
    <source>
        <dbReference type="ARBA" id="ARBA00023239"/>
    </source>
</evidence>
<feature type="region of interest" description="Phosphopantothenoylcysteine decarboxylase" evidence="3">
    <location>
        <begin position="1"/>
        <end position="189"/>
    </location>
</feature>
<dbReference type="EC" id="4.1.1.36" evidence="3"/>
<dbReference type="InterPro" id="IPR007085">
    <property type="entry name" value="DNA/pantothenate-metab_flavo_C"/>
</dbReference>
<feature type="domain" description="DNA/pantothenate metabolism flavoprotein C-terminal" evidence="6">
    <location>
        <begin position="185"/>
        <end position="393"/>
    </location>
</feature>
<keyword evidence="1 3" id="KW-0210">Decarboxylase</keyword>
<comment type="pathway">
    <text evidence="3 4">Cofactor biosynthesis; coenzyme A biosynthesis; CoA from (R)-pantothenate: step 2/5.</text>
</comment>
<keyword evidence="3" id="KW-0479">Metal-binding</keyword>
<feature type="active site" description="Proton donor" evidence="3">
    <location>
        <position position="157"/>
    </location>
</feature>
<dbReference type="GO" id="GO:0004633">
    <property type="term" value="F:phosphopantothenoylcysteine decarboxylase activity"/>
    <property type="evidence" value="ECO:0007669"/>
    <property type="project" value="UniProtKB-UniRule"/>
</dbReference>
<dbReference type="SUPFAM" id="SSF52507">
    <property type="entry name" value="Homo-oligomeric flavin-containing Cys decarboxylases, HFCD"/>
    <property type="match status" value="1"/>
</dbReference>
<dbReference type="PANTHER" id="PTHR14359">
    <property type="entry name" value="HOMO-OLIGOMERIC FLAVIN CONTAINING CYS DECARBOXYLASE FAMILY"/>
    <property type="match status" value="1"/>
</dbReference>
<dbReference type="Gene3D" id="3.40.50.10300">
    <property type="entry name" value="CoaB-like"/>
    <property type="match status" value="1"/>
</dbReference>
<dbReference type="GO" id="GO:0046872">
    <property type="term" value="F:metal ion binding"/>
    <property type="evidence" value="ECO:0007669"/>
    <property type="project" value="UniProtKB-KW"/>
</dbReference>
<organism evidence="7 8">
    <name type="scientific">Micavibrio aeruginosavorus</name>
    <dbReference type="NCBI Taxonomy" id="349221"/>
    <lineage>
        <taxon>Bacteria</taxon>
        <taxon>Pseudomonadati</taxon>
        <taxon>Bdellovibrionota</taxon>
        <taxon>Bdellovibrionia</taxon>
        <taxon>Bdellovibrionales</taxon>
        <taxon>Pseudobdellovibrionaceae</taxon>
        <taxon>Micavibrio</taxon>
    </lineage>
</organism>
<comment type="caution">
    <text evidence="7">The sequence shown here is derived from an EMBL/GenBank/DDBJ whole genome shotgun (WGS) entry which is preliminary data.</text>
</comment>
<feature type="binding site" evidence="3">
    <location>
        <begin position="304"/>
        <end position="307"/>
    </location>
    <ligand>
        <name>CTP</name>
        <dbReference type="ChEBI" id="CHEBI:37563"/>
    </ligand>
</feature>
<evidence type="ECO:0000259" key="5">
    <source>
        <dbReference type="Pfam" id="PF02441"/>
    </source>
</evidence>
<evidence type="ECO:0000256" key="1">
    <source>
        <dbReference type="ARBA" id="ARBA00022793"/>
    </source>
</evidence>
<dbReference type="PROSITE" id="PS50890">
    <property type="entry name" value="PUA"/>
    <property type="match status" value="1"/>
</dbReference>
<feature type="binding site" evidence="3">
    <location>
        <position position="287"/>
    </location>
    <ligand>
        <name>CTP</name>
        <dbReference type="ChEBI" id="CHEBI:37563"/>
    </ligand>
</feature>
<dbReference type="EMBL" id="QFNK01000058">
    <property type="protein sequence ID" value="PZO87429.1"/>
    <property type="molecule type" value="Genomic_DNA"/>
</dbReference>
<evidence type="ECO:0000259" key="6">
    <source>
        <dbReference type="Pfam" id="PF04127"/>
    </source>
</evidence>
<name>A0A2W5A4Q1_9BACT</name>
<comment type="function">
    <text evidence="4">Catalyzes two steps in the biosynthesis of coenzyme A. In the first step cysteine is conjugated to 4'-phosphopantothenate to form 4-phosphopantothenoylcysteine, in the latter compound is decarboxylated to form 4'-phosphopantotheine.</text>
</comment>
<dbReference type="InterPro" id="IPR003382">
    <property type="entry name" value="Flavoprotein"/>
</dbReference>
<dbReference type="UniPathway" id="UPA00241">
    <property type="reaction ID" value="UER00353"/>
</dbReference>
<dbReference type="InterPro" id="IPR005252">
    <property type="entry name" value="CoaBC"/>
</dbReference>
<dbReference type="Pfam" id="PF02441">
    <property type="entry name" value="Flavoprotein"/>
    <property type="match status" value="1"/>
</dbReference>
<dbReference type="NCBIfam" id="TIGR00521">
    <property type="entry name" value="coaBC_dfp"/>
    <property type="match status" value="1"/>
</dbReference>
<feature type="binding site" evidence="3">
    <location>
        <position position="341"/>
    </location>
    <ligand>
        <name>CTP</name>
        <dbReference type="ChEBI" id="CHEBI:37563"/>
    </ligand>
</feature>
<dbReference type="GO" id="GO:0010181">
    <property type="term" value="F:FMN binding"/>
    <property type="evidence" value="ECO:0007669"/>
    <property type="project" value="UniProtKB-UniRule"/>
</dbReference>
<comment type="cofactor">
    <cofactor evidence="3">
        <name>Mg(2+)</name>
        <dbReference type="ChEBI" id="CHEBI:18420"/>
    </cofactor>
</comment>
<feature type="binding site" evidence="3">
    <location>
        <position position="337"/>
    </location>
    <ligand>
        <name>CTP</name>
        <dbReference type="ChEBI" id="CHEBI:37563"/>
    </ligand>
</feature>
<keyword evidence="3 4" id="KW-0285">Flavoprotein</keyword>
<dbReference type="InterPro" id="IPR036551">
    <property type="entry name" value="Flavin_trans-like"/>
</dbReference>
<feature type="binding site" evidence="3">
    <location>
        <position position="323"/>
    </location>
    <ligand>
        <name>CTP</name>
        <dbReference type="ChEBI" id="CHEBI:37563"/>
    </ligand>
</feature>
<keyword evidence="2 3" id="KW-0456">Lyase</keyword>
<accession>A0A2W5A4Q1</accession>
<dbReference type="HAMAP" id="MF_02225">
    <property type="entry name" value="CoaBC"/>
    <property type="match status" value="1"/>
</dbReference>
<dbReference type="GO" id="GO:0015941">
    <property type="term" value="P:pantothenate catabolic process"/>
    <property type="evidence" value="ECO:0007669"/>
    <property type="project" value="InterPro"/>
</dbReference>
<dbReference type="EC" id="6.3.2.5" evidence="3"/>
<proteinExistence type="inferred from homology"/>
<keyword evidence="3" id="KW-0460">Magnesium</keyword>
<keyword evidence="3 4" id="KW-0288">FMN</keyword>
<dbReference type="Pfam" id="PF04127">
    <property type="entry name" value="DFP"/>
    <property type="match status" value="1"/>
</dbReference>
<feature type="binding site" evidence="3">
    <location>
        <position position="277"/>
    </location>
    <ligand>
        <name>CTP</name>
        <dbReference type="ChEBI" id="CHEBI:37563"/>
    </ligand>
</feature>
<comment type="catalytic activity">
    <reaction evidence="3 4">
        <text>(R)-4'-phosphopantothenate + L-cysteine + CTP = N-[(R)-4-phosphopantothenoyl]-L-cysteine + CMP + diphosphate + H(+)</text>
        <dbReference type="Rhea" id="RHEA:19397"/>
        <dbReference type="ChEBI" id="CHEBI:10986"/>
        <dbReference type="ChEBI" id="CHEBI:15378"/>
        <dbReference type="ChEBI" id="CHEBI:33019"/>
        <dbReference type="ChEBI" id="CHEBI:35235"/>
        <dbReference type="ChEBI" id="CHEBI:37563"/>
        <dbReference type="ChEBI" id="CHEBI:59458"/>
        <dbReference type="ChEBI" id="CHEBI:60377"/>
        <dbReference type="EC" id="6.3.2.5"/>
    </reaction>
</comment>
<reference evidence="7 8" key="1">
    <citation type="submission" date="2017-08" db="EMBL/GenBank/DDBJ databases">
        <title>Infants hospitalized years apart are colonized by the same room-sourced microbial strains.</title>
        <authorList>
            <person name="Brooks B."/>
            <person name="Olm M.R."/>
            <person name="Firek B.A."/>
            <person name="Baker R."/>
            <person name="Thomas B.C."/>
            <person name="Morowitz M.J."/>
            <person name="Banfield J.F."/>
        </authorList>
    </citation>
    <scope>NUCLEOTIDE SEQUENCE [LARGE SCALE GENOMIC DNA]</scope>
    <source>
        <strain evidence="7">S2_018_000_R2_104</strain>
    </source>
</reference>
<dbReference type="GO" id="GO:0015937">
    <property type="term" value="P:coenzyme A biosynthetic process"/>
    <property type="evidence" value="ECO:0007669"/>
    <property type="project" value="UniProtKB-UniRule"/>
</dbReference>
<comment type="function">
    <text evidence="3">Catalyzes two sequential steps in the biosynthesis of coenzyme A. In the first step cysteine is conjugated to 4'-phosphopantothenate to form 4-phosphopantothenoylcysteine. In the second step the latter compound is decarboxylated to form 4'-phosphopantotheine.</text>
</comment>
<dbReference type="GO" id="GO:0071513">
    <property type="term" value="C:phosphopantothenoylcysteine decarboxylase complex"/>
    <property type="evidence" value="ECO:0007669"/>
    <property type="project" value="TreeGrafter"/>
</dbReference>
<evidence type="ECO:0000256" key="3">
    <source>
        <dbReference type="HAMAP-Rule" id="MF_02225"/>
    </source>
</evidence>
<comment type="similarity">
    <text evidence="3 4">In the N-terminal section; belongs to the HFCD (homo-oligomeric flavin containing Cys decarboxylase) superfamily.</text>
</comment>
<evidence type="ECO:0000313" key="8">
    <source>
        <dbReference type="Proteomes" id="UP000249557"/>
    </source>
</evidence>
<dbReference type="InterPro" id="IPR035929">
    <property type="entry name" value="CoaB-like_sf"/>
</dbReference>
<keyword evidence="3" id="KW-0511">Multifunctional enzyme</keyword>
<feature type="region of interest" description="Phosphopantothenate--cysteine ligase" evidence="3">
    <location>
        <begin position="190"/>
        <end position="406"/>
    </location>
</feature>
<evidence type="ECO:0000313" key="7">
    <source>
        <dbReference type="EMBL" id="PZO87429.1"/>
    </source>
</evidence>
<sequence length="406" mass="43483">MIQNKRILLVISGGIAAYKSLELIRLLKKSGADVRCILTKGGAEFVTPLSVAALSENHVYTDLFSLKDESEMGHIRLSRECDLIVVAPASANMIARIAHGLADDLASTTILASDKPVMVCPAMNPQMWENAATKDNIATIRKRGVKISGPAAGEMACGEIGYGRLLEPERILADIVNFFNAGKALAGMKAIVTSGPTFEPIDPVRYIGNRSSGKQGHAIAKALADLGADVTLVTGPTSLENPNGVKTIRIETAAEMLEHCQNSLPADIFIAAAAVADWTPENYATSKMKKTSDTGMTLSFRQNPDILSTLSTGTNRPRLVIGFAAETDNVFENARSKLARKGCDWLVANSVSDANPVFGADQNQVYFLTSDGTEEWPKAGKDDVARKLADRVALFFSAQDQKIAAE</sequence>
<comment type="pathway">
    <text evidence="3 4">Cofactor biosynthesis; coenzyme A biosynthesis; CoA from (R)-pantothenate: step 3/5.</text>
</comment>